<dbReference type="AlphaFoldDB" id="G7ZE28"/>
<dbReference type="GO" id="GO:0051607">
    <property type="term" value="P:defense response to virus"/>
    <property type="evidence" value="ECO:0007669"/>
    <property type="project" value="UniProtKB-KW"/>
</dbReference>
<gene>
    <name evidence="3" type="ordered locus">AZOLI_p20093</name>
</gene>
<keyword evidence="1" id="KW-0051">Antiviral defense</keyword>
<dbReference type="PANTHER" id="PTHR39965:SF1">
    <property type="entry name" value="CRISPR SYSTEM CMR SUBUNIT CMR6"/>
    <property type="match status" value="1"/>
</dbReference>
<dbReference type="NCBIfam" id="TIGR01898">
    <property type="entry name" value="cas_TM1791_cmr6"/>
    <property type="match status" value="1"/>
</dbReference>
<dbReference type="KEGG" id="ali:AZOLI_p20093"/>
<sequence length="359" mass="38982">MSRLFALAPGGPAGWKAVADQVEAPTANAALVWDRYFPIWTGEPRSPRRWTPIQVRRGDKPEPSPLALFVAAREGAKAQQVAWLSERTARMERTLRTLAAATGQEFLPVEAHTVWRFVMGLGAAHPTGNGFVFDPTTGLPVIPGSAVKGLCRQAAAESGIAPEKIAKWFGPERDRTDNAAAMGCVRFFDAFPSEWPRFTVDIVNGHHGDWYERQARALAGDRTAQREIASGPAETEDPVPAQFLVLGDGVTFRFPLLTPPDIVADVRAVLKDGLDWLGLGAKTAIGYGAFRTGPVPVLPPAKGPGGGSGQQPPPLALKYYYEGDEVRILERWKGGLVLVAYVDDDGDRFEVAERHLTVR</sequence>
<dbReference type="Proteomes" id="UP000005667">
    <property type="component" value="Plasmid AZO_p2"/>
</dbReference>
<keyword evidence="4" id="KW-1185">Reference proteome</keyword>
<accession>G7ZE28</accession>
<evidence type="ECO:0000313" key="3">
    <source>
        <dbReference type="EMBL" id="CBS89283.1"/>
    </source>
</evidence>
<dbReference type="InterPro" id="IPR010172">
    <property type="entry name" value="CRISPR-assoc_prot_TM1791"/>
</dbReference>
<dbReference type="EMBL" id="FQ311870">
    <property type="protein sequence ID" value="CBS89283.1"/>
    <property type="molecule type" value="Genomic_DNA"/>
</dbReference>
<evidence type="ECO:0000256" key="1">
    <source>
        <dbReference type="ARBA" id="ARBA00023118"/>
    </source>
</evidence>
<organism evidence="3 4">
    <name type="scientific">Azospirillum lipoferum (strain 4B)</name>
    <dbReference type="NCBI Taxonomy" id="862719"/>
    <lineage>
        <taxon>Bacteria</taxon>
        <taxon>Pseudomonadati</taxon>
        <taxon>Pseudomonadota</taxon>
        <taxon>Alphaproteobacteria</taxon>
        <taxon>Rhodospirillales</taxon>
        <taxon>Azospirillaceae</taxon>
        <taxon>Azospirillum</taxon>
    </lineage>
</organism>
<geneLocation type="plasmid" evidence="3 4">
    <name>AZO_p2</name>
</geneLocation>
<keyword evidence="3" id="KW-0614">Plasmid</keyword>
<dbReference type="Pfam" id="PF03787">
    <property type="entry name" value="RAMPs"/>
    <property type="match status" value="1"/>
</dbReference>
<dbReference type="HOGENOM" id="CLU_770850_0_0_5"/>
<dbReference type="RefSeq" id="WP_014188724.1">
    <property type="nucleotide sequence ID" value="NC_016586.1"/>
</dbReference>
<dbReference type="OrthoDB" id="9813956at2"/>
<evidence type="ECO:0000313" key="4">
    <source>
        <dbReference type="Proteomes" id="UP000005667"/>
    </source>
</evidence>
<protein>
    <recommendedName>
        <fullName evidence="2">CRISPR type III-associated protein domain-containing protein</fullName>
    </recommendedName>
</protein>
<evidence type="ECO:0000259" key="2">
    <source>
        <dbReference type="Pfam" id="PF03787"/>
    </source>
</evidence>
<dbReference type="PANTHER" id="PTHR39965">
    <property type="entry name" value="CRISPR SYSTEM CMR SUBUNIT CMR6"/>
    <property type="match status" value="1"/>
</dbReference>
<name>G7ZE28_AZOL4</name>
<feature type="domain" description="CRISPR type III-associated protein" evidence="2">
    <location>
        <begin position="119"/>
        <end position="291"/>
    </location>
</feature>
<reference evidence="4" key="1">
    <citation type="journal article" date="2011" name="PLoS Genet.">
        <title>Azospirillum genomes reveal transition of bacteria from aquatic to terrestrial environments.</title>
        <authorList>
            <person name="Wisniewski-Dye F."/>
            <person name="Borziak K."/>
            <person name="Khalsa-Moyers G."/>
            <person name="Alexandre G."/>
            <person name="Sukharnikov L.O."/>
            <person name="Wuichet K."/>
            <person name="Hurst G.B."/>
            <person name="McDonald W.H."/>
            <person name="Robertson J.S."/>
            <person name="Barbe V."/>
            <person name="Calteau A."/>
            <person name="Rouy Z."/>
            <person name="Mangenot S."/>
            <person name="Prigent-Combaret C."/>
            <person name="Normand P."/>
            <person name="Boyer M."/>
            <person name="Siguier P."/>
            <person name="Dessaux Y."/>
            <person name="Elmerich C."/>
            <person name="Condemine G."/>
            <person name="Krishnen G."/>
            <person name="Kennedy I."/>
            <person name="Paterson A.H."/>
            <person name="Gonzalez V."/>
            <person name="Mavingui P."/>
            <person name="Zhulin I.B."/>
        </authorList>
    </citation>
    <scope>NUCLEOTIDE SEQUENCE [LARGE SCALE GENOMIC DNA]</scope>
    <source>
        <strain evidence="4">4B</strain>
    </source>
</reference>
<dbReference type="InterPro" id="IPR005537">
    <property type="entry name" value="RAMP_III_fam"/>
</dbReference>
<proteinExistence type="predicted"/>